<accession>A0A0C9ZAT5</accession>
<evidence type="ECO:0000313" key="1">
    <source>
        <dbReference type="EMBL" id="KIK23044.1"/>
    </source>
</evidence>
<protein>
    <submittedName>
        <fullName evidence="1">Uncharacterized protein</fullName>
    </submittedName>
</protein>
<reference evidence="2" key="2">
    <citation type="submission" date="2015-01" db="EMBL/GenBank/DDBJ databases">
        <title>Evolutionary Origins and Diversification of the Mycorrhizal Mutualists.</title>
        <authorList>
            <consortium name="DOE Joint Genome Institute"/>
            <consortium name="Mycorrhizal Genomics Consortium"/>
            <person name="Kohler A."/>
            <person name="Kuo A."/>
            <person name="Nagy L.G."/>
            <person name="Floudas D."/>
            <person name="Copeland A."/>
            <person name="Barry K.W."/>
            <person name="Cichocki N."/>
            <person name="Veneault-Fourrey C."/>
            <person name="LaButti K."/>
            <person name="Lindquist E.A."/>
            <person name="Lipzen A."/>
            <person name="Lundell T."/>
            <person name="Morin E."/>
            <person name="Murat C."/>
            <person name="Riley R."/>
            <person name="Ohm R."/>
            <person name="Sun H."/>
            <person name="Tunlid A."/>
            <person name="Henrissat B."/>
            <person name="Grigoriev I.V."/>
            <person name="Hibbett D.S."/>
            <person name="Martin F."/>
        </authorList>
    </citation>
    <scope>NUCLEOTIDE SEQUENCE [LARGE SCALE GENOMIC DNA]</scope>
    <source>
        <strain evidence="2">441</strain>
    </source>
</reference>
<proteinExistence type="predicted"/>
<dbReference type="AlphaFoldDB" id="A0A0C9ZAT5"/>
<organism evidence="1 2">
    <name type="scientific">Pisolithus microcarpus 441</name>
    <dbReference type="NCBI Taxonomy" id="765257"/>
    <lineage>
        <taxon>Eukaryota</taxon>
        <taxon>Fungi</taxon>
        <taxon>Dikarya</taxon>
        <taxon>Basidiomycota</taxon>
        <taxon>Agaricomycotina</taxon>
        <taxon>Agaricomycetes</taxon>
        <taxon>Agaricomycetidae</taxon>
        <taxon>Boletales</taxon>
        <taxon>Sclerodermatineae</taxon>
        <taxon>Pisolithaceae</taxon>
        <taxon>Pisolithus</taxon>
    </lineage>
</organism>
<dbReference type="Proteomes" id="UP000054018">
    <property type="component" value="Unassembled WGS sequence"/>
</dbReference>
<dbReference type="HOGENOM" id="CLU_2278566_0_0_1"/>
<evidence type="ECO:0000313" key="2">
    <source>
        <dbReference type="Proteomes" id="UP000054018"/>
    </source>
</evidence>
<keyword evidence="2" id="KW-1185">Reference proteome</keyword>
<reference evidence="1 2" key="1">
    <citation type="submission" date="2014-04" db="EMBL/GenBank/DDBJ databases">
        <authorList>
            <consortium name="DOE Joint Genome Institute"/>
            <person name="Kuo A."/>
            <person name="Kohler A."/>
            <person name="Costa M.D."/>
            <person name="Nagy L.G."/>
            <person name="Floudas D."/>
            <person name="Copeland A."/>
            <person name="Barry K.W."/>
            <person name="Cichocki N."/>
            <person name="Veneault-Fourrey C."/>
            <person name="LaButti K."/>
            <person name="Lindquist E.A."/>
            <person name="Lipzen A."/>
            <person name="Lundell T."/>
            <person name="Morin E."/>
            <person name="Murat C."/>
            <person name="Sun H."/>
            <person name="Tunlid A."/>
            <person name="Henrissat B."/>
            <person name="Grigoriev I.V."/>
            <person name="Hibbett D.S."/>
            <person name="Martin F."/>
            <person name="Nordberg H.P."/>
            <person name="Cantor M.N."/>
            <person name="Hua S.X."/>
        </authorList>
    </citation>
    <scope>NUCLEOTIDE SEQUENCE [LARGE SCALE GENOMIC DNA]</scope>
    <source>
        <strain evidence="1 2">441</strain>
    </source>
</reference>
<gene>
    <name evidence="1" type="ORF">PISMIDRAFT_473026</name>
</gene>
<name>A0A0C9ZAT5_9AGAM</name>
<sequence>MRTGKEGRRDLHSHLLLRHSARISVKDNYKRRLQASPISPQMTAPHVGLGSNPSRWGCLLLCNSTQSTCGLQGPMMTEGSRAAKWIKLTPRFLYQYGWSYGR</sequence>
<dbReference type="EMBL" id="KN833731">
    <property type="protein sequence ID" value="KIK23044.1"/>
    <property type="molecule type" value="Genomic_DNA"/>
</dbReference>